<protein>
    <submittedName>
        <fullName evidence="1">Uncharacterized protein</fullName>
    </submittedName>
</protein>
<comment type="caution">
    <text evidence="1">The sequence shown here is derived from an EMBL/GenBank/DDBJ whole genome shotgun (WGS) entry which is preliminary data.</text>
</comment>
<accession>A0AA88AKR1</accession>
<proteinExistence type="predicted"/>
<reference evidence="1" key="1">
    <citation type="submission" date="2023-07" db="EMBL/GenBank/DDBJ databases">
        <title>draft genome sequence of fig (Ficus carica).</title>
        <authorList>
            <person name="Takahashi T."/>
            <person name="Nishimura K."/>
        </authorList>
    </citation>
    <scope>NUCLEOTIDE SEQUENCE</scope>
</reference>
<keyword evidence="2" id="KW-1185">Reference proteome</keyword>
<evidence type="ECO:0000313" key="2">
    <source>
        <dbReference type="Proteomes" id="UP001187192"/>
    </source>
</evidence>
<dbReference type="Proteomes" id="UP001187192">
    <property type="component" value="Unassembled WGS sequence"/>
</dbReference>
<dbReference type="EMBL" id="BTGU01000021">
    <property type="protein sequence ID" value="GMN45781.1"/>
    <property type="molecule type" value="Genomic_DNA"/>
</dbReference>
<organism evidence="1 2">
    <name type="scientific">Ficus carica</name>
    <name type="common">Common fig</name>
    <dbReference type="NCBI Taxonomy" id="3494"/>
    <lineage>
        <taxon>Eukaryota</taxon>
        <taxon>Viridiplantae</taxon>
        <taxon>Streptophyta</taxon>
        <taxon>Embryophyta</taxon>
        <taxon>Tracheophyta</taxon>
        <taxon>Spermatophyta</taxon>
        <taxon>Magnoliopsida</taxon>
        <taxon>eudicotyledons</taxon>
        <taxon>Gunneridae</taxon>
        <taxon>Pentapetalae</taxon>
        <taxon>rosids</taxon>
        <taxon>fabids</taxon>
        <taxon>Rosales</taxon>
        <taxon>Moraceae</taxon>
        <taxon>Ficeae</taxon>
        <taxon>Ficus</taxon>
    </lineage>
</organism>
<name>A0AA88AKR1_FICCA</name>
<sequence>MAGATGGPQGRVARDGWVKLASAHEKQWARAPGNRQAAASADTMTFLDAPCFTVQHKRAPGPCDG</sequence>
<evidence type="ECO:0000313" key="1">
    <source>
        <dbReference type="EMBL" id="GMN45781.1"/>
    </source>
</evidence>
<gene>
    <name evidence="1" type="ORF">TIFTF001_014975</name>
</gene>
<dbReference type="AlphaFoldDB" id="A0AA88AKR1"/>